<gene>
    <name evidence="1" type="ORF">MSAN_01322000</name>
</gene>
<dbReference type="InterPro" id="IPR050275">
    <property type="entry name" value="PGM_Phosphatase"/>
</dbReference>
<accession>A0A8H7D2R9</accession>
<sequence length="165" mass="18512">MWRAELRDAQILRPDSFFCSPLTRAMQTAVATFWGTFNNVRILVVENCREEHGEHTCDKRSTRTQIESTSSIIREDELRFEFEPGLAETGPIWLPDVRETELQATERAKGVLDRTFFGEQGGGHTAVSITAHSGMINAFLHAMGRARYALPTGGASDMQPLRART</sequence>
<dbReference type="PANTHER" id="PTHR48100:SF1">
    <property type="entry name" value="HISTIDINE PHOSPHATASE FAMILY PROTEIN-RELATED"/>
    <property type="match status" value="1"/>
</dbReference>
<proteinExistence type="predicted"/>
<dbReference type="GO" id="GO:0005737">
    <property type="term" value="C:cytoplasm"/>
    <property type="evidence" value="ECO:0007669"/>
    <property type="project" value="TreeGrafter"/>
</dbReference>
<protein>
    <submittedName>
        <fullName evidence="1">F-box domain-containing protein</fullName>
    </submittedName>
</protein>
<comment type="caution">
    <text evidence="1">The sequence shown here is derived from an EMBL/GenBank/DDBJ whole genome shotgun (WGS) entry which is preliminary data.</text>
</comment>
<dbReference type="AlphaFoldDB" id="A0A8H7D2R9"/>
<dbReference type="InterPro" id="IPR029033">
    <property type="entry name" value="His_PPase_superfam"/>
</dbReference>
<dbReference type="GO" id="GO:0016791">
    <property type="term" value="F:phosphatase activity"/>
    <property type="evidence" value="ECO:0007669"/>
    <property type="project" value="TreeGrafter"/>
</dbReference>
<dbReference type="Gene3D" id="3.40.50.1240">
    <property type="entry name" value="Phosphoglycerate mutase-like"/>
    <property type="match status" value="1"/>
</dbReference>
<evidence type="ECO:0000313" key="1">
    <source>
        <dbReference type="EMBL" id="KAF7357267.1"/>
    </source>
</evidence>
<dbReference type="PANTHER" id="PTHR48100">
    <property type="entry name" value="BROAD-SPECIFICITY PHOSPHATASE YOR283W-RELATED"/>
    <property type="match status" value="1"/>
</dbReference>
<keyword evidence="2" id="KW-1185">Reference proteome</keyword>
<dbReference type="OrthoDB" id="496981at2759"/>
<dbReference type="EMBL" id="JACAZH010000010">
    <property type="protein sequence ID" value="KAF7357267.1"/>
    <property type="molecule type" value="Genomic_DNA"/>
</dbReference>
<evidence type="ECO:0000313" key="2">
    <source>
        <dbReference type="Proteomes" id="UP000623467"/>
    </source>
</evidence>
<organism evidence="1 2">
    <name type="scientific">Mycena sanguinolenta</name>
    <dbReference type="NCBI Taxonomy" id="230812"/>
    <lineage>
        <taxon>Eukaryota</taxon>
        <taxon>Fungi</taxon>
        <taxon>Dikarya</taxon>
        <taxon>Basidiomycota</taxon>
        <taxon>Agaricomycotina</taxon>
        <taxon>Agaricomycetes</taxon>
        <taxon>Agaricomycetidae</taxon>
        <taxon>Agaricales</taxon>
        <taxon>Marasmiineae</taxon>
        <taxon>Mycenaceae</taxon>
        <taxon>Mycena</taxon>
    </lineage>
</organism>
<dbReference type="SUPFAM" id="SSF53254">
    <property type="entry name" value="Phosphoglycerate mutase-like"/>
    <property type="match status" value="1"/>
</dbReference>
<name>A0A8H7D2R9_9AGAR</name>
<reference evidence="1" key="1">
    <citation type="submission" date="2020-05" db="EMBL/GenBank/DDBJ databases">
        <title>Mycena genomes resolve the evolution of fungal bioluminescence.</title>
        <authorList>
            <person name="Tsai I.J."/>
        </authorList>
    </citation>
    <scope>NUCLEOTIDE SEQUENCE</scope>
    <source>
        <strain evidence="1">160909Yilan</strain>
    </source>
</reference>
<dbReference type="Proteomes" id="UP000623467">
    <property type="component" value="Unassembled WGS sequence"/>
</dbReference>